<dbReference type="GO" id="GO:0005737">
    <property type="term" value="C:cytoplasm"/>
    <property type="evidence" value="ECO:0007669"/>
    <property type="project" value="UniProtKB-SubCell"/>
</dbReference>
<dbReference type="EMBL" id="CDML01000052">
    <property type="protein sequence ID" value="CRF41739.1"/>
    <property type="molecule type" value="Genomic_DNA"/>
</dbReference>
<evidence type="ECO:0000256" key="8">
    <source>
        <dbReference type="ARBA" id="ARBA00022490"/>
    </source>
</evidence>
<dbReference type="GO" id="GO:0015937">
    <property type="term" value="P:coenzyme A biosynthetic process"/>
    <property type="evidence" value="ECO:0007669"/>
    <property type="project" value="UniProtKB-UniPathway"/>
</dbReference>
<evidence type="ECO:0000313" key="21">
    <source>
        <dbReference type="Proteomes" id="UP000041394"/>
    </source>
</evidence>
<evidence type="ECO:0000256" key="6">
    <source>
        <dbReference type="ARBA" id="ARBA00011738"/>
    </source>
</evidence>
<evidence type="ECO:0000313" key="17">
    <source>
        <dbReference type="EMBL" id="CRF41739.1"/>
    </source>
</evidence>
<comment type="similarity">
    <text evidence="15">Belongs to the type III pantothenate kinase family.</text>
</comment>
<keyword evidence="8" id="KW-0963">Cytoplasm</keyword>
<evidence type="ECO:0000256" key="5">
    <source>
        <dbReference type="ARBA" id="ARBA00005225"/>
    </source>
</evidence>
<dbReference type="Pfam" id="PF03309">
    <property type="entry name" value="Pan_kinase"/>
    <property type="match status" value="1"/>
</dbReference>
<reference evidence="18" key="1">
    <citation type="submission" date="2014-12" db="EMBL/GenBank/DDBJ databases">
        <title>Whole genome sequences of four Staphylococcus schleiferi canine isolates.</title>
        <authorList>
            <person name="Misic A.M."/>
            <person name="Cain C."/>
            <person name="Morris D.O."/>
            <person name="Rankin S."/>
            <person name="Beiting D."/>
        </authorList>
    </citation>
    <scope>NUCLEOTIDE SEQUENCE</scope>
    <source>
        <strain evidence="17">ASB11</strain>
        <strain evidence="18">ASB13</strain>
        <strain evidence="19">ASB9</strain>
    </source>
</reference>
<comment type="catalytic activity">
    <reaction evidence="1">
        <text>(R)-pantothenate + ATP = (R)-4'-phosphopantothenate + ADP + H(+)</text>
        <dbReference type="Rhea" id="RHEA:16373"/>
        <dbReference type="ChEBI" id="CHEBI:10986"/>
        <dbReference type="ChEBI" id="CHEBI:15378"/>
        <dbReference type="ChEBI" id="CHEBI:29032"/>
        <dbReference type="ChEBI" id="CHEBI:30616"/>
        <dbReference type="ChEBI" id="CHEBI:456216"/>
        <dbReference type="EC" id="2.7.1.33"/>
    </reaction>
</comment>
<dbReference type="PANTHER" id="PTHR34265:SF1">
    <property type="entry name" value="TYPE III PANTOTHENATE KINASE"/>
    <property type="match status" value="1"/>
</dbReference>
<evidence type="ECO:0000256" key="2">
    <source>
        <dbReference type="ARBA" id="ARBA00001958"/>
    </source>
</evidence>
<dbReference type="AlphaFoldDB" id="A0A0K2X7P5"/>
<dbReference type="SUPFAM" id="SSF53067">
    <property type="entry name" value="Actin-like ATPase domain"/>
    <property type="match status" value="2"/>
</dbReference>
<evidence type="ECO:0000256" key="12">
    <source>
        <dbReference type="ARBA" id="ARBA00022840"/>
    </source>
</evidence>
<dbReference type="CDD" id="cd24015">
    <property type="entry name" value="ASKHA_NBD_PanK-III"/>
    <property type="match status" value="1"/>
</dbReference>
<comment type="cofactor">
    <cofactor evidence="3">
        <name>NH4(+)</name>
        <dbReference type="ChEBI" id="CHEBI:28938"/>
    </cofactor>
</comment>
<comment type="cofactor">
    <cofactor evidence="2">
        <name>K(+)</name>
        <dbReference type="ChEBI" id="CHEBI:29103"/>
    </cofactor>
</comment>
<dbReference type="InterPro" id="IPR004619">
    <property type="entry name" value="Type_III_PanK"/>
</dbReference>
<dbReference type="EMBL" id="CDMH01000008">
    <property type="protein sequence ID" value="CRF42066.1"/>
    <property type="molecule type" value="Genomic_DNA"/>
</dbReference>
<comment type="subunit">
    <text evidence="6">Homodimer.</text>
</comment>
<reference evidence="21 22" key="2">
    <citation type="submission" date="2014-12" db="EMBL/GenBank/DDBJ databases">
        <authorList>
            <person name="Jaenicke S."/>
        </authorList>
    </citation>
    <scope>NUCLEOTIDE SEQUENCE [LARGE SCALE GENOMIC DNA]</scope>
</reference>
<keyword evidence="20" id="KW-1185">Reference proteome</keyword>
<dbReference type="EMBL" id="CDMN01000039">
    <property type="protein sequence ID" value="CRF44449.1"/>
    <property type="molecule type" value="Genomic_DNA"/>
</dbReference>
<evidence type="ECO:0000313" key="18">
    <source>
        <dbReference type="EMBL" id="CRF42066.1"/>
    </source>
</evidence>
<protein>
    <recommendedName>
        <fullName evidence="16">Type III pantothenate kinase</fullName>
        <ecNumber evidence="7">2.7.1.33</ecNumber>
    </recommendedName>
</protein>
<evidence type="ECO:0000313" key="20">
    <source>
        <dbReference type="Proteomes" id="UP000038622"/>
    </source>
</evidence>
<evidence type="ECO:0000256" key="14">
    <source>
        <dbReference type="ARBA" id="ARBA00022993"/>
    </source>
</evidence>
<organism evidence="18 22">
    <name type="scientific">Helicobacter ailurogastricus</name>
    <dbReference type="NCBI Taxonomy" id="1578720"/>
    <lineage>
        <taxon>Bacteria</taxon>
        <taxon>Pseudomonadati</taxon>
        <taxon>Campylobacterota</taxon>
        <taxon>Epsilonproteobacteria</taxon>
        <taxon>Campylobacterales</taxon>
        <taxon>Helicobacteraceae</taxon>
        <taxon>Helicobacter</taxon>
    </lineage>
</organism>
<proteinExistence type="inferred from homology"/>
<comment type="subcellular location">
    <subcellularLocation>
        <location evidence="4">Cytoplasm</location>
    </subcellularLocation>
</comment>
<dbReference type="EC" id="2.7.1.33" evidence="7"/>
<evidence type="ECO:0000256" key="9">
    <source>
        <dbReference type="ARBA" id="ARBA00022679"/>
    </source>
</evidence>
<keyword evidence="9 18" id="KW-0808">Transferase</keyword>
<dbReference type="OrthoDB" id="5347692at2"/>
<evidence type="ECO:0000256" key="7">
    <source>
        <dbReference type="ARBA" id="ARBA00012102"/>
    </source>
</evidence>
<keyword evidence="13" id="KW-0630">Potassium</keyword>
<dbReference type="InterPro" id="IPR043129">
    <property type="entry name" value="ATPase_NBD"/>
</dbReference>
<evidence type="ECO:0000256" key="11">
    <source>
        <dbReference type="ARBA" id="ARBA00022777"/>
    </source>
</evidence>
<evidence type="ECO:0000313" key="22">
    <source>
        <dbReference type="Proteomes" id="UP000045175"/>
    </source>
</evidence>
<dbReference type="Gene3D" id="3.30.420.40">
    <property type="match status" value="2"/>
</dbReference>
<evidence type="ECO:0000256" key="1">
    <source>
        <dbReference type="ARBA" id="ARBA00001206"/>
    </source>
</evidence>
<evidence type="ECO:0000256" key="15">
    <source>
        <dbReference type="ARBA" id="ARBA00038036"/>
    </source>
</evidence>
<gene>
    <name evidence="17" type="ORF">HAL011_15530</name>
    <name evidence="18" type="ORF">HAL013_02160</name>
    <name evidence="19" type="ORF">HAL09_10330</name>
</gene>
<evidence type="ECO:0000256" key="4">
    <source>
        <dbReference type="ARBA" id="ARBA00004496"/>
    </source>
</evidence>
<dbReference type="STRING" id="1578720.HAL011_15530"/>
<evidence type="ECO:0000256" key="3">
    <source>
        <dbReference type="ARBA" id="ARBA00001972"/>
    </source>
</evidence>
<accession>A0A0K2X7P5</accession>
<evidence type="ECO:0000256" key="13">
    <source>
        <dbReference type="ARBA" id="ARBA00022958"/>
    </source>
</evidence>
<keyword evidence="12" id="KW-0067">ATP-binding</keyword>
<evidence type="ECO:0000313" key="19">
    <source>
        <dbReference type="EMBL" id="CRF44449.1"/>
    </source>
</evidence>
<dbReference type="NCBIfam" id="TIGR00671">
    <property type="entry name" value="baf"/>
    <property type="match status" value="1"/>
</dbReference>
<evidence type="ECO:0000256" key="10">
    <source>
        <dbReference type="ARBA" id="ARBA00022741"/>
    </source>
</evidence>
<dbReference type="Proteomes" id="UP000045175">
    <property type="component" value="Unassembled WGS sequence"/>
</dbReference>
<dbReference type="GO" id="GO:0004594">
    <property type="term" value="F:pantothenate kinase activity"/>
    <property type="evidence" value="ECO:0007669"/>
    <property type="project" value="UniProtKB-EC"/>
</dbReference>
<dbReference type="UniPathway" id="UPA00241">
    <property type="reaction ID" value="UER00352"/>
</dbReference>
<dbReference type="Proteomes" id="UP000038622">
    <property type="component" value="Unassembled WGS sequence"/>
</dbReference>
<dbReference type="GO" id="GO:0005524">
    <property type="term" value="F:ATP binding"/>
    <property type="evidence" value="ECO:0007669"/>
    <property type="project" value="UniProtKB-KW"/>
</dbReference>
<name>A0A0K2X7P5_9HELI</name>
<comment type="pathway">
    <text evidence="5">Cofactor biosynthesis; coenzyme A biosynthesis; CoA from (R)-pantothenate: step 1/5.</text>
</comment>
<keyword evidence="10" id="KW-0547">Nucleotide-binding</keyword>
<reference evidence="20" key="3">
    <citation type="submission" date="2014-12" db="EMBL/GenBank/DDBJ databases">
        <authorList>
            <person name="Smet A."/>
        </authorList>
    </citation>
    <scope>NUCLEOTIDE SEQUENCE [LARGE SCALE GENOMIC DNA]</scope>
</reference>
<evidence type="ECO:0000256" key="16">
    <source>
        <dbReference type="ARBA" id="ARBA00040883"/>
    </source>
</evidence>
<dbReference type="PANTHER" id="PTHR34265">
    <property type="entry name" value="TYPE III PANTOTHENATE KINASE"/>
    <property type="match status" value="1"/>
</dbReference>
<sequence length="204" mass="21908">MTLCDIGNTHLHFYQEGRVWACAPQSLQVLEDEVFYISVNAQHTTALLEICPNAKDLSPQMHLASKYEGLGVDRMAACLGLRGKSGVVVDAGSAITLDVMENGEHLGGVILPGLASYCQAYKSISPALDLPPNLRVNLDRLPNGTADALGYGILQSVLLTLKHLVGERKVYFTGGDGKFLANFFPQGLYNGLLVFEGMLATLGV</sequence>
<keyword evidence="11 18" id="KW-0418">Kinase</keyword>
<dbReference type="Proteomes" id="UP000041394">
    <property type="component" value="Unassembled WGS sequence"/>
</dbReference>
<keyword evidence="14" id="KW-0173">Coenzyme A biosynthesis</keyword>
<dbReference type="RefSeq" id="WP_053940750.1">
    <property type="nucleotide sequence ID" value="NZ_CDMH01000008.1"/>
</dbReference>
<dbReference type="NCBIfam" id="NF009872">
    <property type="entry name" value="PRK13333.1"/>
    <property type="match status" value="1"/>
</dbReference>